<gene>
    <name evidence="1" type="ORF">CTRU02_203352</name>
</gene>
<name>A0ACC3Z8Z3_COLTU</name>
<sequence length="231" mass="25925">MKFETSRLFASASFVALATSINVIPSQPDSALAAAAVKDPIILAATSPHSFPPDLQCLGTFTNGPGGLDSGVIMSTGRVADAPTGFTPNTNFGFAQGSPLKECAYGIYSEEHNYFGMFITIPPTIKGLRIRYLFATQEPHVDIYYIVNSNVIVCKQFKFRYYNQFKFRCDNFKFQHLDKYGLYGNLDYVYKPCNVSHGFYQYHNTYFTNIDHFNNNDNTNDNSNNSTNNNQ</sequence>
<dbReference type="Proteomes" id="UP000805649">
    <property type="component" value="Unassembled WGS sequence"/>
</dbReference>
<comment type="caution">
    <text evidence="1">The sequence shown here is derived from an EMBL/GenBank/DDBJ whole genome shotgun (WGS) entry which is preliminary data.</text>
</comment>
<dbReference type="EMBL" id="VUJX02000002">
    <property type="protein sequence ID" value="KAL0940589.1"/>
    <property type="molecule type" value="Genomic_DNA"/>
</dbReference>
<evidence type="ECO:0000313" key="2">
    <source>
        <dbReference type="Proteomes" id="UP000805649"/>
    </source>
</evidence>
<reference evidence="1 2" key="1">
    <citation type="journal article" date="2020" name="Phytopathology">
        <title>Genome Sequence Resources of Colletotrichum truncatum, C. plurivorum, C. musicola, and C. sojae: Four Species Pathogenic to Soybean (Glycine max).</title>
        <authorList>
            <person name="Rogerio F."/>
            <person name="Boufleur T.R."/>
            <person name="Ciampi-Guillardi M."/>
            <person name="Sukno S.A."/>
            <person name="Thon M.R."/>
            <person name="Massola Junior N.S."/>
            <person name="Baroncelli R."/>
        </authorList>
    </citation>
    <scope>NUCLEOTIDE SEQUENCE [LARGE SCALE GENOMIC DNA]</scope>
    <source>
        <strain evidence="1 2">CMES1059</strain>
    </source>
</reference>
<keyword evidence="2" id="KW-1185">Reference proteome</keyword>
<organism evidence="1 2">
    <name type="scientific">Colletotrichum truncatum</name>
    <name type="common">Anthracnose fungus</name>
    <name type="synonym">Colletotrichum capsici</name>
    <dbReference type="NCBI Taxonomy" id="5467"/>
    <lineage>
        <taxon>Eukaryota</taxon>
        <taxon>Fungi</taxon>
        <taxon>Dikarya</taxon>
        <taxon>Ascomycota</taxon>
        <taxon>Pezizomycotina</taxon>
        <taxon>Sordariomycetes</taxon>
        <taxon>Hypocreomycetidae</taxon>
        <taxon>Glomerellales</taxon>
        <taxon>Glomerellaceae</taxon>
        <taxon>Colletotrichum</taxon>
        <taxon>Colletotrichum truncatum species complex</taxon>
    </lineage>
</organism>
<protein>
    <submittedName>
        <fullName evidence="1">Uncharacterized protein</fullName>
    </submittedName>
</protein>
<accession>A0ACC3Z8Z3</accession>
<proteinExistence type="predicted"/>
<evidence type="ECO:0000313" key="1">
    <source>
        <dbReference type="EMBL" id="KAL0940589.1"/>
    </source>
</evidence>